<dbReference type="Pfam" id="PF12840">
    <property type="entry name" value="HTH_20"/>
    <property type="match status" value="1"/>
</dbReference>
<evidence type="ECO:0000313" key="6">
    <source>
        <dbReference type="Proteomes" id="UP000199501"/>
    </source>
</evidence>
<evidence type="ECO:0000256" key="1">
    <source>
        <dbReference type="ARBA" id="ARBA00023015"/>
    </source>
</evidence>
<sequence>MVLGRWAPLSHPRIEDVALDDLLRALADPTRRAIVRLLIAEGDRPCGTFGLPVAASTLSHHFRALREAGLIRQWDEGRQRMNTLRLDELATRFPGLVENVLDAPD</sequence>
<accession>A0A1G6K0U3</accession>
<dbReference type="InterPro" id="IPR051081">
    <property type="entry name" value="HTH_MetalResp_TranReg"/>
</dbReference>
<dbReference type="STRING" id="1271860.SAMN05216174_101658"/>
<evidence type="ECO:0000259" key="4">
    <source>
        <dbReference type="PROSITE" id="PS50987"/>
    </source>
</evidence>
<keyword evidence="6" id="KW-1185">Reference proteome</keyword>
<organism evidence="5 6">
    <name type="scientific">Actinokineospora iranica</name>
    <dbReference type="NCBI Taxonomy" id="1271860"/>
    <lineage>
        <taxon>Bacteria</taxon>
        <taxon>Bacillati</taxon>
        <taxon>Actinomycetota</taxon>
        <taxon>Actinomycetes</taxon>
        <taxon>Pseudonocardiales</taxon>
        <taxon>Pseudonocardiaceae</taxon>
        <taxon>Actinokineospora</taxon>
    </lineage>
</organism>
<dbReference type="AlphaFoldDB" id="A0A1G6K0U3"/>
<protein>
    <submittedName>
        <fullName evidence="5">DNA-binding transcriptional regulator, ArsR family</fullName>
    </submittedName>
</protein>
<dbReference type="PROSITE" id="PS50987">
    <property type="entry name" value="HTH_ARSR_2"/>
    <property type="match status" value="1"/>
</dbReference>
<evidence type="ECO:0000256" key="3">
    <source>
        <dbReference type="ARBA" id="ARBA00023163"/>
    </source>
</evidence>
<dbReference type="Proteomes" id="UP000199501">
    <property type="component" value="Unassembled WGS sequence"/>
</dbReference>
<dbReference type="InterPro" id="IPR036390">
    <property type="entry name" value="WH_DNA-bd_sf"/>
</dbReference>
<dbReference type="SMART" id="SM00418">
    <property type="entry name" value="HTH_ARSR"/>
    <property type="match status" value="1"/>
</dbReference>
<dbReference type="SUPFAM" id="SSF46785">
    <property type="entry name" value="Winged helix' DNA-binding domain"/>
    <property type="match status" value="1"/>
</dbReference>
<reference evidence="6" key="1">
    <citation type="submission" date="2016-10" db="EMBL/GenBank/DDBJ databases">
        <authorList>
            <person name="Varghese N."/>
            <person name="Submissions S."/>
        </authorList>
    </citation>
    <scope>NUCLEOTIDE SEQUENCE [LARGE SCALE GENOMIC DNA]</scope>
    <source>
        <strain evidence="6">IBRC-M 10403</strain>
    </source>
</reference>
<keyword evidence="1" id="KW-0805">Transcription regulation</keyword>
<dbReference type="GO" id="GO:0003700">
    <property type="term" value="F:DNA-binding transcription factor activity"/>
    <property type="evidence" value="ECO:0007669"/>
    <property type="project" value="InterPro"/>
</dbReference>
<evidence type="ECO:0000256" key="2">
    <source>
        <dbReference type="ARBA" id="ARBA00023125"/>
    </source>
</evidence>
<keyword evidence="3" id="KW-0804">Transcription</keyword>
<evidence type="ECO:0000313" key="5">
    <source>
        <dbReference type="EMBL" id="SDC24659.1"/>
    </source>
</evidence>
<keyword evidence="2 5" id="KW-0238">DNA-binding</keyword>
<dbReference type="PANTHER" id="PTHR33154:SF12">
    <property type="entry name" value="TRANSCRIPTIONAL REGULATORY PROTEIN"/>
    <property type="match status" value="1"/>
</dbReference>
<gene>
    <name evidence="5" type="ORF">SAMN05216174_101658</name>
</gene>
<dbReference type="CDD" id="cd00090">
    <property type="entry name" value="HTH_ARSR"/>
    <property type="match status" value="1"/>
</dbReference>
<feature type="domain" description="HTH arsR-type" evidence="4">
    <location>
        <begin position="11"/>
        <end position="104"/>
    </location>
</feature>
<dbReference type="GO" id="GO:0003677">
    <property type="term" value="F:DNA binding"/>
    <property type="evidence" value="ECO:0007669"/>
    <property type="project" value="UniProtKB-KW"/>
</dbReference>
<proteinExistence type="predicted"/>
<dbReference type="InterPro" id="IPR001845">
    <property type="entry name" value="HTH_ArsR_DNA-bd_dom"/>
</dbReference>
<dbReference type="OrthoDB" id="4471357at2"/>
<dbReference type="Gene3D" id="1.10.10.10">
    <property type="entry name" value="Winged helix-like DNA-binding domain superfamily/Winged helix DNA-binding domain"/>
    <property type="match status" value="1"/>
</dbReference>
<name>A0A1G6K0U3_9PSEU</name>
<dbReference type="PRINTS" id="PR00778">
    <property type="entry name" value="HTHARSR"/>
</dbReference>
<dbReference type="PANTHER" id="PTHR33154">
    <property type="entry name" value="TRANSCRIPTIONAL REGULATOR, ARSR FAMILY"/>
    <property type="match status" value="1"/>
</dbReference>
<dbReference type="EMBL" id="FMZZ01000001">
    <property type="protein sequence ID" value="SDC24659.1"/>
    <property type="molecule type" value="Genomic_DNA"/>
</dbReference>
<dbReference type="InterPro" id="IPR011991">
    <property type="entry name" value="ArsR-like_HTH"/>
</dbReference>
<dbReference type="InterPro" id="IPR036388">
    <property type="entry name" value="WH-like_DNA-bd_sf"/>
</dbReference>
<dbReference type="RefSeq" id="WP_091447985.1">
    <property type="nucleotide sequence ID" value="NZ_FMZZ01000001.1"/>
</dbReference>